<name>A0A834XLY2_APHGI</name>
<dbReference type="EMBL" id="JACMRX010000006">
    <property type="protein sequence ID" value="KAF7987729.1"/>
    <property type="molecule type" value="Genomic_DNA"/>
</dbReference>
<evidence type="ECO:0000256" key="1">
    <source>
        <dbReference type="SAM" id="MobiDB-lite"/>
    </source>
</evidence>
<feature type="compositionally biased region" description="Low complexity" evidence="1">
    <location>
        <begin position="102"/>
        <end position="112"/>
    </location>
</feature>
<comment type="caution">
    <text evidence="2">The sequence shown here is derived from an EMBL/GenBank/DDBJ whole genome shotgun (WGS) entry which is preliminary data.</text>
</comment>
<gene>
    <name evidence="2" type="ORF">HCN44_003592</name>
</gene>
<proteinExistence type="predicted"/>
<feature type="region of interest" description="Disordered" evidence="1">
    <location>
        <begin position="238"/>
        <end position="265"/>
    </location>
</feature>
<feature type="region of interest" description="Disordered" evidence="1">
    <location>
        <begin position="98"/>
        <end position="165"/>
    </location>
</feature>
<protein>
    <submittedName>
        <fullName evidence="2">Uncharacterized protein</fullName>
    </submittedName>
</protein>
<sequence length="924" mass="105532">MSITWQSVVSTVKSRLNNNPSIHDLTKNKKIKRRTKLLNSQLRNQQYNIKSYKQFAEIKTFILRSISDDENTDDETDDEVIDISDEDKFNETLQKKLNNSGKSIGSSYSLRKSSSKHKLYDESIKSEVSSSDESSDQTEDDKKTKINQNNHVKSPKKQIEKQNSPKKIVEELSKQQVLDDVEKEQQSQNLFSQDLFSQNLLSQDLVSQDLFSQDQVNDQDDVDVDDEIKSEENIHLDLHSTDNNDVISDKPSNDEEKLSTNNNETAENKFKDNEDFMTSDEQKIEQMELDNSFEVVMSSQVPKESTKIKKPVNNIVPGKKRCQDIKKNLNKLLDSVDSNNSSESIIELNKEPTVDISQPTICGYLGPVNDNNIENSVPNHQVTRENTEDFILPIVVSDELVNENKIQEKNEKLNNIPNDPGTDDDSHDNLNKNNIVPAKKLNPKITSDQVIASKIKIIRSIKIKSPTKILPELSSENSVDYSDNYQDEVEIIVPENVGWTDEEKGNKLIENNNVAVVDFGNSQESVTINDLISSDEDNLADELSDKEDLHEDQQINKTFIDISNDLIDEENSQTTNTLAARVTNKSNDDNIDLHWDEPTDDVHLDPSDNEYSEDSDIQENHVTDDEVSDNPDDCLENNNNETIKKISMNCTTESDSIKYIINRLEQRSQRDNNFIMEHNLSTDDETKQSSNKSPEKFIARPTNISDFAELNNLQVEDSEASWLIDELTDEYEIWSLEIPKSILEENLIGKKIKLKKKKLIIGDDQYNIQRKEIKYLPTVFKSQSKKKPYKIGMIEPYGNIVVTGKYTSMNDEVVDQVTQQEQPEISPPIFKEPGLINTKKRKKKSKKNNENIESTDDGLTDDSEANQTDETASPLKKNRKRKASVLSDDLSDNLTDRYSSDNTDSSLTKKKKKKKKKLILNNEQ</sequence>
<dbReference type="Proteomes" id="UP000639338">
    <property type="component" value="Unassembled WGS sequence"/>
</dbReference>
<feature type="region of interest" description="Disordered" evidence="1">
    <location>
        <begin position="817"/>
        <end position="924"/>
    </location>
</feature>
<feature type="compositionally biased region" description="Basic and acidic residues" evidence="1">
    <location>
        <begin position="238"/>
        <end position="258"/>
    </location>
</feature>
<organism evidence="2 3">
    <name type="scientific">Aphidius gifuensis</name>
    <name type="common">Parasitoid wasp</name>
    <dbReference type="NCBI Taxonomy" id="684658"/>
    <lineage>
        <taxon>Eukaryota</taxon>
        <taxon>Metazoa</taxon>
        <taxon>Ecdysozoa</taxon>
        <taxon>Arthropoda</taxon>
        <taxon>Hexapoda</taxon>
        <taxon>Insecta</taxon>
        <taxon>Pterygota</taxon>
        <taxon>Neoptera</taxon>
        <taxon>Endopterygota</taxon>
        <taxon>Hymenoptera</taxon>
        <taxon>Apocrita</taxon>
        <taxon>Ichneumonoidea</taxon>
        <taxon>Braconidae</taxon>
        <taxon>Aphidiinae</taxon>
        <taxon>Aphidius</taxon>
    </lineage>
</organism>
<dbReference type="OrthoDB" id="7611408at2759"/>
<feature type="compositionally biased region" description="Basic residues" evidence="1">
    <location>
        <begin position="908"/>
        <end position="918"/>
    </location>
</feature>
<evidence type="ECO:0000313" key="3">
    <source>
        <dbReference type="Proteomes" id="UP000639338"/>
    </source>
</evidence>
<feature type="region of interest" description="Disordered" evidence="1">
    <location>
        <begin position="588"/>
        <end position="616"/>
    </location>
</feature>
<evidence type="ECO:0000313" key="2">
    <source>
        <dbReference type="EMBL" id="KAF7987729.1"/>
    </source>
</evidence>
<feature type="compositionally biased region" description="Basic and acidic residues" evidence="1">
    <location>
        <begin position="588"/>
        <end position="606"/>
    </location>
</feature>
<feature type="compositionally biased region" description="Acidic residues" evidence="1">
    <location>
        <begin position="607"/>
        <end position="616"/>
    </location>
</feature>
<keyword evidence="3" id="KW-1185">Reference proteome</keyword>
<dbReference type="AlphaFoldDB" id="A0A834XLY2"/>
<accession>A0A834XLY2</accession>
<reference evidence="2 3" key="1">
    <citation type="submission" date="2020-08" db="EMBL/GenBank/DDBJ databases">
        <title>Aphidius gifuensis genome sequencing and assembly.</title>
        <authorList>
            <person name="Du Z."/>
        </authorList>
    </citation>
    <scope>NUCLEOTIDE SEQUENCE [LARGE SCALE GENOMIC DNA]</scope>
    <source>
        <strain evidence="2">YNYX2018</strain>
        <tissue evidence="2">Adults</tissue>
    </source>
</reference>
<feature type="compositionally biased region" description="Acidic residues" evidence="1">
    <location>
        <begin position="853"/>
        <end position="864"/>
    </location>
</feature>
<feature type="region of interest" description="Disordered" evidence="1">
    <location>
        <begin position="409"/>
        <end position="430"/>
    </location>
</feature>